<evidence type="ECO:0000313" key="3">
    <source>
        <dbReference type="Proteomes" id="UP000651112"/>
    </source>
</evidence>
<dbReference type="NCBIfam" id="TIGR00778">
    <property type="entry name" value="ahpD_dom"/>
    <property type="match status" value="1"/>
</dbReference>
<dbReference type="SUPFAM" id="SSF69118">
    <property type="entry name" value="AhpD-like"/>
    <property type="match status" value="1"/>
</dbReference>
<dbReference type="PANTHER" id="PTHR34846:SF10">
    <property type="entry name" value="CYTOPLASMIC PROTEIN"/>
    <property type="match status" value="1"/>
</dbReference>
<proteinExistence type="predicted"/>
<dbReference type="InterPro" id="IPR003779">
    <property type="entry name" value="CMD-like"/>
</dbReference>
<organism evidence="2 3">
    <name type="scientific">Sphingobacterium chuzhouense</name>
    <dbReference type="NCBI Taxonomy" id="1742264"/>
    <lineage>
        <taxon>Bacteria</taxon>
        <taxon>Pseudomonadati</taxon>
        <taxon>Bacteroidota</taxon>
        <taxon>Sphingobacteriia</taxon>
        <taxon>Sphingobacteriales</taxon>
        <taxon>Sphingobacteriaceae</taxon>
        <taxon>Sphingobacterium</taxon>
    </lineage>
</organism>
<keyword evidence="3" id="KW-1185">Reference proteome</keyword>
<comment type="caution">
    <text evidence="2">The sequence shown here is derived from an EMBL/GenBank/DDBJ whole genome shotgun (WGS) entry which is preliminary data.</text>
</comment>
<gene>
    <name evidence="2" type="ORF">H8B21_03425</name>
</gene>
<dbReference type="InterPro" id="IPR029032">
    <property type="entry name" value="AhpD-like"/>
</dbReference>
<dbReference type="Pfam" id="PF02627">
    <property type="entry name" value="CMD"/>
    <property type="match status" value="1"/>
</dbReference>
<feature type="domain" description="Carboxymuconolactone decarboxylase-like" evidence="1">
    <location>
        <begin position="18"/>
        <end position="95"/>
    </location>
</feature>
<sequence length="150" mass="17299">MLFKPSNRKLLGDVDKKAFQTMLRFEEYLAQTSISKIHAELIKIRVSQINGCSYCIDKHIQDAIQYGEDHRRIHLLSVWHEVPCFSTEERAILALCDCITLIHQQGVPDDVYDQALEILGQQYFTEVMMAIIAMNAWNRVGITTGRFPEI</sequence>
<dbReference type="InterPro" id="IPR004675">
    <property type="entry name" value="AhpD_core"/>
</dbReference>
<protein>
    <submittedName>
        <fullName evidence="2">Carboxymuconolactone decarboxylase family protein</fullName>
    </submittedName>
</protein>
<dbReference type="Proteomes" id="UP000651112">
    <property type="component" value="Unassembled WGS sequence"/>
</dbReference>
<dbReference type="Gene3D" id="1.20.1290.10">
    <property type="entry name" value="AhpD-like"/>
    <property type="match status" value="1"/>
</dbReference>
<dbReference type="PANTHER" id="PTHR34846">
    <property type="entry name" value="4-CARBOXYMUCONOLACTONE DECARBOXYLASE FAMILY PROTEIN (AFU_ORTHOLOGUE AFUA_6G11590)"/>
    <property type="match status" value="1"/>
</dbReference>
<name>A0ABR7XN61_9SPHI</name>
<dbReference type="EMBL" id="JACNYL010000001">
    <property type="protein sequence ID" value="MBD1420614.1"/>
    <property type="molecule type" value="Genomic_DNA"/>
</dbReference>
<evidence type="ECO:0000313" key="2">
    <source>
        <dbReference type="EMBL" id="MBD1420614.1"/>
    </source>
</evidence>
<reference evidence="2 3" key="1">
    <citation type="submission" date="2020-08" db="EMBL/GenBank/DDBJ databases">
        <title>Sphingobacterium sp. DN00404 isolated from aquaculture water.</title>
        <authorList>
            <person name="Zhang M."/>
        </authorList>
    </citation>
    <scope>NUCLEOTIDE SEQUENCE [LARGE SCALE GENOMIC DNA]</scope>
    <source>
        <strain evidence="2 3">KCTC 42746</strain>
    </source>
</reference>
<evidence type="ECO:0000259" key="1">
    <source>
        <dbReference type="Pfam" id="PF02627"/>
    </source>
</evidence>
<accession>A0ABR7XN61</accession>